<dbReference type="EMBL" id="JTDN01000001">
    <property type="protein sequence ID" value="KHL26675.1"/>
    <property type="molecule type" value="Genomic_DNA"/>
</dbReference>
<dbReference type="CDD" id="cd10032">
    <property type="entry name" value="UDG-F6_HDG"/>
    <property type="match status" value="1"/>
</dbReference>
<sequence length="175" mass="18758">MTRKASFPPVVAADTSLMILGSLPGERSLAEARYYAHPQNRFWHLVGHAIGTELYAIPYEQRLATLLDHGIGLWDVIGSASRANSSLDAAIRDIAPNPLADLAATLPRLRAVAFNGATAARIGQPLLAGSNLALLPLPSSSPAYASMSLAEKERRWRAVGKFVGRRLPAPPQQSI</sequence>
<dbReference type="InterPro" id="IPR036895">
    <property type="entry name" value="Uracil-DNA_glycosylase-like_sf"/>
</dbReference>
<reference evidence="2 3" key="1">
    <citation type="submission" date="2014-11" db="EMBL/GenBank/DDBJ databases">
        <title>Draft genome sequence of Kirrobacter mercurialis.</title>
        <authorList>
            <person name="Coil D.A."/>
            <person name="Eisen J.A."/>
        </authorList>
    </citation>
    <scope>NUCLEOTIDE SEQUENCE [LARGE SCALE GENOMIC DNA]</scope>
    <source>
        <strain evidence="2 3">Coronado</strain>
    </source>
</reference>
<dbReference type="SMART" id="SM00987">
    <property type="entry name" value="UreE_C"/>
    <property type="match status" value="1"/>
</dbReference>
<dbReference type="STRING" id="1572751.PK98_02505"/>
<evidence type="ECO:0000313" key="3">
    <source>
        <dbReference type="Proteomes" id="UP000030988"/>
    </source>
</evidence>
<evidence type="ECO:0000313" key="2">
    <source>
        <dbReference type="EMBL" id="KHL26675.1"/>
    </source>
</evidence>
<evidence type="ECO:0000259" key="1">
    <source>
        <dbReference type="SMART" id="SM00986"/>
    </source>
</evidence>
<proteinExistence type="predicted"/>
<gene>
    <name evidence="2" type="ORF">PK98_02505</name>
</gene>
<feature type="domain" description="Uracil-DNA glycosylase-like" evidence="1">
    <location>
        <begin position="8"/>
        <end position="160"/>
    </location>
</feature>
<dbReference type="AlphaFoldDB" id="A0A0B2C3B7"/>
<keyword evidence="3" id="KW-1185">Reference proteome</keyword>
<name>A0A0B2C3B7_9SPHN</name>
<dbReference type="Pfam" id="PF03167">
    <property type="entry name" value="UDG"/>
    <property type="match status" value="1"/>
</dbReference>
<dbReference type="NCBIfam" id="TIGR04274">
    <property type="entry name" value="hypoxanDNAglyco"/>
    <property type="match status" value="1"/>
</dbReference>
<dbReference type="InterPro" id="IPR026353">
    <property type="entry name" value="Hypoxan-DNA_Glyclase"/>
</dbReference>
<dbReference type="SMART" id="SM00986">
    <property type="entry name" value="UDG"/>
    <property type="match status" value="1"/>
</dbReference>
<accession>A0A0B2C3B7</accession>
<dbReference type="OrthoDB" id="9799921at2"/>
<dbReference type="SUPFAM" id="SSF52141">
    <property type="entry name" value="Uracil-DNA glycosylase-like"/>
    <property type="match status" value="1"/>
</dbReference>
<organism evidence="2 3">
    <name type="scientific">Croceibacterium mercuriale</name>
    <dbReference type="NCBI Taxonomy" id="1572751"/>
    <lineage>
        <taxon>Bacteria</taxon>
        <taxon>Pseudomonadati</taxon>
        <taxon>Pseudomonadota</taxon>
        <taxon>Alphaproteobacteria</taxon>
        <taxon>Sphingomonadales</taxon>
        <taxon>Erythrobacteraceae</taxon>
        <taxon>Croceibacterium</taxon>
    </lineage>
</organism>
<dbReference type="Proteomes" id="UP000030988">
    <property type="component" value="Unassembled WGS sequence"/>
</dbReference>
<comment type="caution">
    <text evidence="2">The sequence shown here is derived from an EMBL/GenBank/DDBJ whole genome shotgun (WGS) entry which is preliminary data.</text>
</comment>
<protein>
    <recommendedName>
        <fullName evidence="1">Uracil-DNA glycosylase-like domain-containing protein</fullName>
    </recommendedName>
</protein>
<dbReference type="InterPro" id="IPR005122">
    <property type="entry name" value="Uracil-DNA_glycosylase-like"/>
</dbReference>
<dbReference type="RefSeq" id="WP_039096142.1">
    <property type="nucleotide sequence ID" value="NZ_JTDN01000001.1"/>
</dbReference>
<dbReference type="Gene3D" id="3.40.470.10">
    <property type="entry name" value="Uracil-DNA glycosylase-like domain"/>
    <property type="match status" value="1"/>
</dbReference>